<dbReference type="EMBL" id="JAOAOG010000122">
    <property type="protein sequence ID" value="KAJ6247759.1"/>
    <property type="molecule type" value="Genomic_DNA"/>
</dbReference>
<gene>
    <name evidence="2" type="ORF">M0813_18393</name>
</gene>
<keyword evidence="3" id="KW-1185">Reference proteome</keyword>
<dbReference type="InterPro" id="IPR011990">
    <property type="entry name" value="TPR-like_helical_dom_sf"/>
</dbReference>
<name>A0ABQ8YT17_9EUKA</name>
<evidence type="ECO:0000313" key="2">
    <source>
        <dbReference type="EMBL" id="KAJ6247759.1"/>
    </source>
</evidence>
<feature type="compositionally biased region" description="Low complexity" evidence="1">
    <location>
        <begin position="455"/>
        <end position="469"/>
    </location>
</feature>
<feature type="compositionally biased region" description="Basic residues" evidence="1">
    <location>
        <begin position="1160"/>
        <end position="1181"/>
    </location>
</feature>
<feature type="region of interest" description="Disordered" evidence="1">
    <location>
        <begin position="445"/>
        <end position="472"/>
    </location>
</feature>
<evidence type="ECO:0000313" key="3">
    <source>
        <dbReference type="Proteomes" id="UP001150062"/>
    </source>
</evidence>
<dbReference type="Proteomes" id="UP001150062">
    <property type="component" value="Unassembled WGS sequence"/>
</dbReference>
<dbReference type="PANTHER" id="PTHR31975:SF1">
    <property type="entry name" value="BUD SITE SELECTION PROTEIN 7-RELATED"/>
    <property type="match status" value="1"/>
</dbReference>
<evidence type="ECO:0000256" key="1">
    <source>
        <dbReference type="SAM" id="MobiDB-lite"/>
    </source>
</evidence>
<reference evidence="2" key="1">
    <citation type="submission" date="2022-08" db="EMBL/GenBank/DDBJ databases">
        <title>Novel sulfate-reducing endosymbionts in the free-living metamonad Anaeramoeba.</title>
        <authorList>
            <person name="Jerlstrom-Hultqvist J."/>
            <person name="Cepicka I."/>
            <person name="Gallot-Lavallee L."/>
            <person name="Salas-Leiva D."/>
            <person name="Curtis B.A."/>
            <person name="Zahonova K."/>
            <person name="Pipaliya S."/>
            <person name="Dacks J."/>
            <person name="Roger A.J."/>
        </authorList>
    </citation>
    <scope>NUCLEOTIDE SEQUENCE</scope>
    <source>
        <strain evidence="2">Schooner1</strain>
    </source>
</reference>
<organism evidence="2 3">
    <name type="scientific">Anaeramoeba flamelloides</name>
    <dbReference type="NCBI Taxonomy" id="1746091"/>
    <lineage>
        <taxon>Eukaryota</taxon>
        <taxon>Metamonada</taxon>
        <taxon>Anaeramoebidae</taxon>
        <taxon>Anaeramoeba</taxon>
    </lineage>
</organism>
<dbReference type="Gene3D" id="1.25.40.10">
    <property type="entry name" value="Tetratricopeptide repeat domain"/>
    <property type="match status" value="1"/>
</dbReference>
<accession>A0ABQ8YT17</accession>
<dbReference type="PANTHER" id="PTHR31975">
    <property type="entry name" value="BUD SITE SELECTION PROTEIN 7-RELATED"/>
    <property type="match status" value="1"/>
</dbReference>
<dbReference type="Pfam" id="PF09295">
    <property type="entry name" value="ChAPs"/>
    <property type="match status" value="1"/>
</dbReference>
<comment type="caution">
    <text evidence="2">The sequence shown here is derived from an EMBL/GenBank/DDBJ whole genome shotgun (WGS) entry which is preliminary data.</text>
</comment>
<proteinExistence type="predicted"/>
<dbReference type="InterPro" id="IPR015374">
    <property type="entry name" value="ChAPs"/>
</dbReference>
<feature type="compositionally biased region" description="Basic and acidic residues" evidence="1">
    <location>
        <begin position="758"/>
        <end position="772"/>
    </location>
</feature>
<protein>
    <submittedName>
        <fullName evidence="2">Bud site selection protein</fullName>
    </submittedName>
</protein>
<feature type="region of interest" description="Disordered" evidence="1">
    <location>
        <begin position="1145"/>
        <end position="1190"/>
    </location>
</feature>
<feature type="region of interest" description="Disordered" evidence="1">
    <location>
        <begin position="977"/>
        <end position="1000"/>
    </location>
</feature>
<feature type="compositionally biased region" description="Low complexity" evidence="1">
    <location>
        <begin position="990"/>
        <end position="1000"/>
    </location>
</feature>
<feature type="region of interest" description="Disordered" evidence="1">
    <location>
        <begin position="752"/>
        <end position="772"/>
    </location>
</feature>
<dbReference type="SUPFAM" id="SSF48452">
    <property type="entry name" value="TPR-like"/>
    <property type="match status" value="1"/>
</dbReference>
<sequence length="1210" mass="141452">MDYLRATSECVEHELFGSIKLRRKLIKKNNDILGSPDLCHILKVNPQTKLKTRVGFYHVVHGLRIASVSSVEAYFGSLLSTTPTNRNNQAQEKLKRKKKNKKQWEVETLTLYSYNAFRKEDLVVKLTLPDTLTCYTLDCNEKQTTNPSEQFWIETLVCSFLRWSELPKDKSVCSTFFDRWLSVNLVDDFLLDPQPQILENAIMQTIQLGHRLGTFKYRMIPTLASNRLINGFQKYLFGQHRYKYIVQVFTKLADLEMEPELLWVAAKGLRRQGDLKKGETTLKQALTTRPSSFFLLKEYTKTLLRIGKYTKAMRNVKKLESLYPFMPQTFILSAKISLESQNLNRALVALNKCPLLSSSTNPKRSSIGKTQMYNNQRFARSYSSSLGGVNVNEDSTLLVDRVTWWSGCKIRVGSNSLLSELNDLYSKRREKYSWIRRNNKNFRKKKHTRNPSIRNNFNFHSNNQSQFSHHNSKHFPNYSVDISRMDFNSLDSNIKSNSNNSLNSYLKFNSNQNKELNEIEDKTKGRDCTNLSRLGLQSFLQRHSSQYPKLEGMSFKIYKLLLQFCSKVSWQKIKELRDQVFLQNIRDSGVKEGIVKYEFGTQIKNIEEWDQIEKQIQAEKTQDEILTEKRELIHFQQRKKKENQMLKEFENFDVSDDDNIYYKKGGKKVGKEKMLMRMEKERRRKRNGNGKVDENENKKNGIISNYLSSVNRNGYFADEDGDISTSCCSDDFENNFLDLNFGSIIQLESIVNENDSESESKSKSKSKKILESKVESVTETESDLDSFDYRKFQITRNKNEKEIKREINDGDQTKNINGKINCNNIKTNNDELINDNKKIGYQLIKKKIINTNSKLKKKRKRKKKTWKVYCYSSSSSSVSESSLSLKSSSFLNSSSENEGRNILKKNYKKKQKSKGFGSHLKQAGWVVQKAPEPKIIHEWKCYTFQNWFRDIFEKIYFDIKTLSVIKTENSKILNSQLNNKNKNKNKNKNSKINIDNDNNNINADRTNHEWELIGQFALELQDNTTSENSFFMSLQSGNNNKYKNNQIQITSSNCHSIIYLINFLTEKKQFIKAFNFCNLMYNFIDLPKKKIQQLLPQSVYYLFRQTCFSLICKCMLIKGAKYINNLIKNFVQFLEDLESNFDNDNQLNQNVEGNNDNNSKNKKKKVKQKKKKSKRRKKKKINGRDPDEMHPDIINFVEIAKKLKVDGFDK</sequence>